<reference evidence="2 3" key="1">
    <citation type="submission" date="2022-04" db="EMBL/GenBank/DDBJ databases">
        <title>Halobacillus sp. isolated from saltern.</title>
        <authorList>
            <person name="Won M."/>
            <person name="Lee C.-M."/>
            <person name="Woen H.-Y."/>
            <person name="Kwon S.-W."/>
        </authorList>
    </citation>
    <scope>NUCLEOTIDE SEQUENCE [LARGE SCALE GENOMIC DNA]</scope>
    <source>
        <strain evidence="2 3">SSTM10-2</strain>
    </source>
</reference>
<feature type="transmembrane region" description="Helical" evidence="1">
    <location>
        <begin position="103"/>
        <end position="121"/>
    </location>
</feature>
<keyword evidence="3" id="KW-1185">Reference proteome</keyword>
<dbReference type="EMBL" id="CP095074">
    <property type="protein sequence ID" value="UOQ92126.1"/>
    <property type="molecule type" value="Genomic_DNA"/>
</dbReference>
<proteinExistence type="predicted"/>
<evidence type="ECO:0008006" key="4">
    <source>
        <dbReference type="Google" id="ProtNLM"/>
    </source>
</evidence>
<protein>
    <recommendedName>
        <fullName evidence="4">Rod shape-determining protein MreD</fullName>
    </recommendedName>
</protein>
<evidence type="ECO:0000313" key="2">
    <source>
        <dbReference type="EMBL" id="UOQ92126.1"/>
    </source>
</evidence>
<dbReference type="RefSeq" id="WP_244751737.1">
    <property type="nucleotide sequence ID" value="NZ_CP095074.1"/>
</dbReference>
<accession>A0ABY4GVD2</accession>
<name>A0ABY4GVD2_9BACI</name>
<evidence type="ECO:0000313" key="3">
    <source>
        <dbReference type="Proteomes" id="UP000831880"/>
    </source>
</evidence>
<organism evidence="2 3">
    <name type="scientific">Halobacillus shinanisalinarum</name>
    <dbReference type="NCBI Taxonomy" id="2932258"/>
    <lineage>
        <taxon>Bacteria</taxon>
        <taxon>Bacillati</taxon>
        <taxon>Bacillota</taxon>
        <taxon>Bacilli</taxon>
        <taxon>Bacillales</taxon>
        <taxon>Bacillaceae</taxon>
        <taxon>Halobacillus</taxon>
    </lineage>
</organism>
<evidence type="ECO:0000256" key="1">
    <source>
        <dbReference type="SAM" id="Phobius"/>
    </source>
</evidence>
<feature type="transmembrane region" description="Helical" evidence="1">
    <location>
        <begin position="36"/>
        <end position="56"/>
    </location>
</feature>
<feature type="transmembrane region" description="Helical" evidence="1">
    <location>
        <begin position="12"/>
        <end position="29"/>
    </location>
</feature>
<feature type="transmembrane region" description="Helical" evidence="1">
    <location>
        <begin position="76"/>
        <end position="96"/>
    </location>
</feature>
<keyword evidence="1" id="KW-0472">Membrane</keyword>
<keyword evidence="1" id="KW-1133">Transmembrane helix</keyword>
<sequence>MSLWESFDKNEISILLFVVVGYAFLFLLPKKFTREITLLFLLWGFTIGVLFDFTIGGGLVDFFKLNDSNGYRLFDFLYYLLFAPFSYLFIYFYESFRINKKTFIWYIVAWAGIGVGMQWVFTLVEIVQFQKGYKIPFSFPIFLMTQTITGLYYEFVFSRFKVLKSGLKKPRGY</sequence>
<feature type="transmembrane region" description="Helical" evidence="1">
    <location>
        <begin position="133"/>
        <end position="155"/>
    </location>
</feature>
<dbReference type="Proteomes" id="UP000831880">
    <property type="component" value="Chromosome"/>
</dbReference>
<gene>
    <name evidence="2" type="ORF">MUO14_16725</name>
</gene>
<keyword evidence="1" id="KW-0812">Transmembrane</keyword>